<protein>
    <submittedName>
        <fullName evidence="1">Uncharacterized protein</fullName>
    </submittedName>
</protein>
<keyword evidence="2" id="KW-1185">Reference proteome</keyword>
<dbReference type="STRING" id="1580092.NADRNF5_1241"/>
<reference evidence="1 2" key="2">
    <citation type="journal article" date="2016" name="ISME J.">
        <title>Physiological and genomic characterization of two novel marine thaumarchaeal strains indicates niche differentiation.</title>
        <authorList>
            <person name="Bayer B."/>
            <person name="Vojvoda J."/>
            <person name="Offre P."/>
            <person name="Alves R.J."/>
            <person name="Elisabeth N.H."/>
            <person name="Garcia J.A."/>
            <person name="Volland J.M."/>
            <person name="Srivastava A."/>
            <person name="Schleper C."/>
            <person name="Herndl G.J."/>
        </authorList>
    </citation>
    <scope>NUCLEOTIDE SEQUENCE [LARGE SCALE GENOMIC DNA]</scope>
    <source>
        <strain evidence="1 2">NF5</strain>
    </source>
</reference>
<dbReference type="Proteomes" id="UP000032408">
    <property type="component" value="Chromosome"/>
</dbReference>
<reference evidence="2" key="1">
    <citation type="submission" date="2015-03" db="EMBL/GenBank/DDBJ databases">
        <title>Characterization of two novel Thaumarchaeota isolated from the Northern Adriatic Sea.</title>
        <authorList>
            <person name="Bayer B."/>
            <person name="Vojvoda J."/>
            <person name="Offre P."/>
            <person name="Srivastava A."/>
            <person name="Elisabeth N."/>
            <person name="Garcia J.A.L."/>
            <person name="Schleper C."/>
            <person name="Herndl G.J."/>
        </authorList>
    </citation>
    <scope>NUCLEOTIDE SEQUENCE [LARGE SCALE GENOMIC DNA]</scope>
    <source>
        <strain evidence="2">NF5</strain>
    </source>
</reference>
<dbReference type="EMBL" id="CP011070">
    <property type="protein sequence ID" value="AJW70929.1"/>
    <property type="molecule type" value="Genomic_DNA"/>
</dbReference>
<dbReference type="KEGG" id="nin:NADRNF5_1241"/>
<name>A0A0D5C2A8_9ARCH</name>
<dbReference type="RefSeq" id="WP_048116198.1">
    <property type="nucleotide sequence ID" value="NZ_CP011070.1"/>
</dbReference>
<evidence type="ECO:0000313" key="1">
    <source>
        <dbReference type="EMBL" id="AJW70929.1"/>
    </source>
</evidence>
<proteinExistence type="predicted"/>
<organism evidence="1 2">
    <name type="scientific">Nitrosopumilus adriaticus</name>
    <dbReference type="NCBI Taxonomy" id="1580092"/>
    <lineage>
        <taxon>Archaea</taxon>
        <taxon>Nitrososphaerota</taxon>
        <taxon>Nitrososphaeria</taxon>
        <taxon>Nitrosopumilales</taxon>
        <taxon>Nitrosopumilaceae</taxon>
        <taxon>Nitrosopumilus</taxon>
    </lineage>
</organism>
<gene>
    <name evidence="1" type="ORF">NADRNF5_1241</name>
</gene>
<evidence type="ECO:0000313" key="2">
    <source>
        <dbReference type="Proteomes" id="UP000032408"/>
    </source>
</evidence>
<dbReference type="OrthoDB" id="3132at2157"/>
<sequence>MKNYAILPILLILSIAMISIDNVYGQVDLLSDILFLQTGEISTAESQFQISSDVEIREFFGGNIVRISGLTIEGFPYITYSRIIDEKTDTKGIIFINGKFVSLSFIEKTIETQNTVEKQDDLAILVQYTQRVYSEKFVKLDIKIFDKKQNKLNDFYQNYGHIQNINIGVTIVNEDNQEIFSSSGITNENGLFQTEYFIPENSKRETLTVTITAESENSKSSKLLQVFSLGEPSDDGKSS</sequence>
<dbReference type="HOGENOM" id="CLU_1140597_0_0_2"/>
<accession>A0A0D5C2A8</accession>
<dbReference type="AlphaFoldDB" id="A0A0D5C2A8"/>
<dbReference type="GeneID" id="24820440"/>